<sequence>MVRKKGPVWKHFQIIGNNDKSHPRVQCKYCSKDFQRAVPERLQAHLNEKCPNAPNSAKSQTKQQKTISKIDNIEHMSEEEQESSKALTSSFKLSTREEAKIQPDDNEQLRYSEAAKRGNIPAISDLANCYKNGIGIEKDEIRAFELFKEAAGKGDIDAMNNLGKCYQNGIGTEKDKIRAFEMYKKAAGKGQLDAITKLGYCYEKGKGTEKDEIRAFELYQEAAKGGDLFALYMVLDIIIPLCEQD</sequence>
<dbReference type="HOGENOM" id="CLU_1295021_0_0_1"/>
<proteinExistence type="predicted"/>
<evidence type="ECO:0000256" key="1">
    <source>
        <dbReference type="ARBA" id="ARBA00022723"/>
    </source>
</evidence>
<feature type="region of interest" description="Disordered" evidence="5">
    <location>
        <begin position="75"/>
        <end position="107"/>
    </location>
</feature>
<evidence type="ECO:0000256" key="4">
    <source>
        <dbReference type="PROSITE-ProRule" id="PRU00027"/>
    </source>
</evidence>
<keyword evidence="1" id="KW-0479">Metal-binding</keyword>
<feature type="compositionally biased region" description="Basic and acidic residues" evidence="5">
    <location>
        <begin position="94"/>
        <end position="107"/>
    </location>
</feature>
<keyword evidence="3" id="KW-0862">Zinc</keyword>
<dbReference type="GO" id="GO:0008270">
    <property type="term" value="F:zinc ion binding"/>
    <property type="evidence" value="ECO:0007669"/>
    <property type="project" value="UniProtKB-KW"/>
</dbReference>
<dbReference type="Pfam" id="PF08238">
    <property type="entry name" value="Sel1"/>
    <property type="match status" value="3"/>
</dbReference>
<accession>A0A015JEN7</accession>
<reference evidence="7 8" key="1">
    <citation type="submission" date="2014-02" db="EMBL/GenBank/DDBJ databases">
        <title>Single nucleus genome sequencing reveals high similarity among nuclei of an endomycorrhizal fungus.</title>
        <authorList>
            <person name="Lin K."/>
            <person name="Geurts R."/>
            <person name="Zhang Z."/>
            <person name="Limpens E."/>
            <person name="Saunders D.G."/>
            <person name="Mu D."/>
            <person name="Pang E."/>
            <person name="Cao H."/>
            <person name="Cha H."/>
            <person name="Lin T."/>
            <person name="Zhou Q."/>
            <person name="Shang Y."/>
            <person name="Li Y."/>
            <person name="Ivanov S."/>
            <person name="Sharma T."/>
            <person name="Velzen R.V."/>
            <person name="Ruijter N.D."/>
            <person name="Aanen D.K."/>
            <person name="Win J."/>
            <person name="Kamoun S."/>
            <person name="Bisseling T."/>
            <person name="Huang S."/>
        </authorList>
    </citation>
    <scope>NUCLEOTIDE SEQUENCE [LARGE SCALE GENOMIC DNA]</scope>
    <source>
        <strain evidence="8">DAOM197198w</strain>
    </source>
</reference>
<dbReference type="Gene3D" id="1.25.40.10">
    <property type="entry name" value="Tetratricopeptide repeat domain"/>
    <property type="match status" value="1"/>
</dbReference>
<evidence type="ECO:0000259" key="6">
    <source>
        <dbReference type="PROSITE" id="PS50808"/>
    </source>
</evidence>
<dbReference type="PANTHER" id="PTHR43628">
    <property type="entry name" value="ACTIVATOR OF C KINASE PROTEIN 1-RELATED"/>
    <property type="match status" value="1"/>
</dbReference>
<dbReference type="SMART" id="SM00671">
    <property type="entry name" value="SEL1"/>
    <property type="match status" value="3"/>
</dbReference>
<evidence type="ECO:0000256" key="3">
    <source>
        <dbReference type="ARBA" id="ARBA00022833"/>
    </source>
</evidence>
<gene>
    <name evidence="7" type="ORF">RirG_243980</name>
</gene>
<comment type="caution">
    <text evidence="7">The sequence shown here is derived from an EMBL/GenBank/DDBJ whole genome shotgun (WGS) entry which is preliminary data.</text>
</comment>
<dbReference type="Pfam" id="PF02892">
    <property type="entry name" value="zf-BED"/>
    <property type="match status" value="1"/>
</dbReference>
<dbReference type="InterPro" id="IPR003656">
    <property type="entry name" value="Znf_BED"/>
</dbReference>
<dbReference type="GO" id="GO:0003677">
    <property type="term" value="F:DNA binding"/>
    <property type="evidence" value="ECO:0007669"/>
    <property type="project" value="InterPro"/>
</dbReference>
<keyword evidence="8" id="KW-1185">Reference proteome</keyword>
<dbReference type="EMBL" id="JEMT01028894">
    <property type="protein sequence ID" value="EXX53429.1"/>
    <property type="molecule type" value="Genomic_DNA"/>
</dbReference>
<evidence type="ECO:0000313" key="7">
    <source>
        <dbReference type="EMBL" id="EXX53429.1"/>
    </source>
</evidence>
<dbReference type="Proteomes" id="UP000022910">
    <property type="component" value="Unassembled WGS sequence"/>
</dbReference>
<evidence type="ECO:0000256" key="5">
    <source>
        <dbReference type="SAM" id="MobiDB-lite"/>
    </source>
</evidence>
<dbReference type="PROSITE" id="PS50808">
    <property type="entry name" value="ZF_BED"/>
    <property type="match status" value="1"/>
</dbReference>
<dbReference type="InterPro" id="IPR011990">
    <property type="entry name" value="TPR-like_helical_dom_sf"/>
</dbReference>
<organism evidence="7 8">
    <name type="scientific">Rhizophagus irregularis (strain DAOM 197198w)</name>
    <name type="common">Glomus intraradices</name>
    <dbReference type="NCBI Taxonomy" id="1432141"/>
    <lineage>
        <taxon>Eukaryota</taxon>
        <taxon>Fungi</taxon>
        <taxon>Fungi incertae sedis</taxon>
        <taxon>Mucoromycota</taxon>
        <taxon>Glomeromycotina</taxon>
        <taxon>Glomeromycetes</taxon>
        <taxon>Glomerales</taxon>
        <taxon>Glomeraceae</taxon>
        <taxon>Rhizophagus</taxon>
    </lineage>
</organism>
<name>A0A015JEN7_RHIIW</name>
<evidence type="ECO:0000313" key="8">
    <source>
        <dbReference type="Proteomes" id="UP000022910"/>
    </source>
</evidence>
<dbReference type="InterPro" id="IPR052945">
    <property type="entry name" value="Mitotic_Regulator"/>
</dbReference>
<dbReference type="SUPFAM" id="SSF81901">
    <property type="entry name" value="HCP-like"/>
    <property type="match status" value="1"/>
</dbReference>
<keyword evidence="2 4" id="KW-0863">Zinc-finger</keyword>
<evidence type="ECO:0000256" key="2">
    <source>
        <dbReference type="ARBA" id="ARBA00022771"/>
    </source>
</evidence>
<dbReference type="InterPro" id="IPR006597">
    <property type="entry name" value="Sel1-like"/>
</dbReference>
<dbReference type="PANTHER" id="PTHR43628:SF1">
    <property type="entry name" value="CHITIN SYNTHASE REGULATORY FACTOR 2-RELATED"/>
    <property type="match status" value="1"/>
</dbReference>
<dbReference type="AlphaFoldDB" id="A0A015JEN7"/>
<dbReference type="OrthoDB" id="2333420at2759"/>
<protein>
    <submittedName>
        <fullName evidence="7">Skt5p</fullName>
    </submittedName>
</protein>
<feature type="domain" description="BED-type" evidence="6">
    <location>
        <begin position="3"/>
        <end position="57"/>
    </location>
</feature>
<feature type="compositionally biased region" description="Polar residues" evidence="5">
    <location>
        <begin position="84"/>
        <end position="93"/>
    </location>
</feature>